<keyword evidence="10" id="KW-1185">Reference proteome</keyword>
<dbReference type="InterPro" id="IPR036213">
    <property type="entry name" value="Calpain_III_sf"/>
</dbReference>
<evidence type="ECO:0000256" key="7">
    <source>
        <dbReference type="SAM" id="MobiDB-lite"/>
    </source>
</evidence>
<dbReference type="Gene3D" id="3.90.70.10">
    <property type="entry name" value="Cysteine proteinases"/>
    <property type="match status" value="1"/>
</dbReference>
<evidence type="ECO:0000256" key="4">
    <source>
        <dbReference type="ARBA" id="ARBA00022807"/>
    </source>
</evidence>
<dbReference type="GO" id="GO:0006508">
    <property type="term" value="P:proteolysis"/>
    <property type="evidence" value="ECO:0007669"/>
    <property type="project" value="UniProtKB-KW"/>
</dbReference>
<dbReference type="InterPro" id="IPR022682">
    <property type="entry name" value="Calpain_domain_III"/>
</dbReference>
<accession>A0A8B6EMB2</accession>
<feature type="region of interest" description="Disordered" evidence="7">
    <location>
        <begin position="39"/>
        <end position="80"/>
    </location>
</feature>
<sequence length="767" mass="86358">MFCSNQERFKKGIIMGCAASSDSSQHASFEQHEQQYFRSELNTWSQQQTHSQQNRQQQTHSQQNTQQEQQPSLNKLPTPIENKSAPVLIEAAKHKSGGKNAPNGVKSSDANRKIDFNNTDNKMLPRRPDFTVAKYVPTDIGTHEMFLDFRTSSADFPSREPPHPDGDLYTDYEFTVDVAFPNRSDLEWKRPMEVAKDPVLYSDGATRFDIGQGEVGTCWFMAMVANIADKPRLLQRVIPSDAYKIGSDDYDGIFHCRFWRFGVWNDTYIDDFLPIVHETNIAGAHSATDPNEMWVALLEKAFAKLYGSYVEITEGLTADSYLNLTGGVAERIDFTEKKMSPKRLFQRLYNAFQCPTTMVGCNCPDKNDGKRGLVGGHAYSINGAFIVGEAKLLRLRNPWGNGEWNGPWSDRSPKWKTAPLDCVPHPSKDDGEFYMDINDFLRYFDDCTICNLTPDFDRDGFPDMLNYVTCIYGNWRDGKNGGSEQRTKNPCYSVTLGDKAMDDEGKVALVVQIVQRTLESRNDITEVRCDLFKVLSKNDHCVSLELLGDKSNIYMGNVQNTYRFLIEPGSYIAIPATLEAGYEKEFLLRFFTAAPVSNPHEVDNITIMTGKGRNGDEPDENSRFKCTKCSFGAFKTGVNAGGTIASDEFANNPQFQLKVNEEQTFRVEVMQPEKEDGFALGIKLFEAPRGMGFPADCDWLNDNYNNAMRDSEGGDGPFQFGTSVDTCYTVKPGTYLLLIHCNSEEDENDFSVAIYSECPIGIKSAHI</sequence>
<evidence type="ECO:0000256" key="1">
    <source>
        <dbReference type="ARBA" id="ARBA00007623"/>
    </source>
</evidence>
<dbReference type="GO" id="GO:0004198">
    <property type="term" value="F:calcium-dependent cysteine-type endopeptidase activity"/>
    <property type="evidence" value="ECO:0007669"/>
    <property type="project" value="InterPro"/>
</dbReference>
<comment type="caution">
    <text evidence="9">The sequence shown here is derived from an EMBL/GenBank/DDBJ whole genome shotgun (WGS) entry which is preliminary data.</text>
</comment>
<dbReference type="OrthoDB" id="424753at2759"/>
<dbReference type="CDD" id="cd00044">
    <property type="entry name" value="CysPc"/>
    <property type="match status" value="1"/>
</dbReference>
<dbReference type="SUPFAM" id="SSF54001">
    <property type="entry name" value="Cysteine proteinases"/>
    <property type="match status" value="1"/>
</dbReference>
<keyword evidence="4 6" id="KW-0788">Thiol protease</keyword>
<evidence type="ECO:0000313" key="10">
    <source>
        <dbReference type="Proteomes" id="UP000596742"/>
    </source>
</evidence>
<dbReference type="Gene3D" id="2.60.120.380">
    <property type="match status" value="2"/>
</dbReference>
<gene>
    <name evidence="9" type="ORF">MGAL_10B034016</name>
</gene>
<reference evidence="9" key="1">
    <citation type="submission" date="2018-11" db="EMBL/GenBank/DDBJ databases">
        <authorList>
            <person name="Alioto T."/>
            <person name="Alioto T."/>
        </authorList>
    </citation>
    <scope>NUCLEOTIDE SEQUENCE</scope>
</reference>
<protein>
    <submittedName>
        <fullName evidence="9">Calpain, invertebrate</fullName>
        <ecNumber evidence="9">3.4.22.-</ecNumber>
    </submittedName>
</protein>
<feature type="active site" evidence="5 6">
    <location>
        <position position="397"/>
    </location>
</feature>
<evidence type="ECO:0000256" key="3">
    <source>
        <dbReference type="ARBA" id="ARBA00022801"/>
    </source>
</evidence>
<dbReference type="PRINTS" id="PR00704">
    <property type="entry name" value="CALPAIN"/>
</dbReference>
<organism evidence="9 10">
    <name type="scientific">Mytilus galloprovincialis</name>
    <name type="common">Mediterranean mussel</name>
    <dbReference type="NCBI Taxonomy" id="29158"/>
    <lineage>
        <taxon>Eukaryota</taxon>
        <taxon>Metazoa</taxon>
        <taxon>Spiralia</taxon>
        <taxon>Lophotrochozoa</taxon>
        <taxon>Mollusca</taxon>
        <taxon>Bivalvia</taxon>
        <taxon>Autobranchia</taxon>
        <taxon>Pteriomorphia</taxon>
        <taxon>Mytilida</taxon>
        <taxon>Mytiloidea</taxon>
        <taxon>Mytilidae</taxon>
        <taxon>Mytilinae</taxon>
        <taxon>Mytilus</taxon>
    </lineage>
</organism>
<feature type="domain" description="Calpain catalytic" evidence="8">
    <location>
        <begin position="155"/>
        <end position="453"/>
    </location>
</feature>
<evidence type="ECO:0000313" key="9">
    <source>
        <dbReference type="EMBL" id="VDI35632.1"/>
    </source>
</evidence>
<evidence type="ECO:0000256" key="6">
    <source>
        <dbReference type="PROSITE-ProRule" id="PRU00239"/>
    </source>
</evidence>
<feature type="active site" evidence="5 6">
    <location>
        <position position="377"/>
    </location>
</feature>
<dbReference type="SUPFAM" id="SSF49758">
    <property type="entry name" value="Calpain large subunit, middle domain (domain III)"/>
    <property type="match status" value="2"/>
</dbReference>
<evidence type="ECO:0000256" key="5">
    <source>
        <dbReference type="PIRSR" id="PIRSR622684-1"/>
    </source>
</evidence>
<dbReference type="PROSITE" id="PS50203">
    <property type="entry name" value="CALPAIN_CAT"/>
    <property type="match status" value="1"/>
</dbReference>
<name>A0A8B6EMB2_MYTGA</name>
<dbReference type="PANTHER" id="PTHR10183:SF379">
    <property type="entry name" value="CALPAIN-5"/>
    <property type="match status" value="1"/>
</dbReference>
<dbReference type="SMART" id="SM00230">
    <property type="entry name" value="CysPc"/>
    <property type="match status" value="1"/>
</dbReference>
<dbReference type="AlphaFoldDB" id="A0A8B6EMB2"/>
<dbReference type="PANTHER" id="PTHR10183">
    <property type="entry name" value="CALPAIN"/>
    <property type="match status" value="1"/>
</dbReference>
<feature type="region of interest" description="Disordered" evidence="7">
    <location>
        <begin position="93"/>
        <end position="122"/>
    </location>
</feature>
<dbReference type="InterPro" id="IPR022684">
    <property type="entry name" value="Calpain_cysteine_protease"/>
</dbReference>
<dbReference type="Pfam" id="PF00648">
    <property type="entry name" value="Peptidase_C2"/>
    <property type="match status" value="1"/>
</dbReference>
<keyword evidence="2 6" id="KW-0645">Protease</keyword>
<dbReference type="Pfam" id="PF01067">
    <property type="entry name" value="Calpain_III"/>
    <property type="match status" value="2"/>
</dbReference>
<proteinExistence type="inferred from homology"/>
<feature type="active site" evidence="5 6">
    <location>
        <position position="218"/>
    </location>
</feature>
<dbReference type="InterPro" id="IPR038765">
    <property type="entry name" value="Papain-like_cys_pep_sf"/>
</dbReference>
<feature type="compositionally biased region" description="Low complexity" evidence="7">
    <location>
        <begin position="45"/>
        <end position="70"/>
    </location>
</feature>
<evidence type="ECO:0000256" key="2">
    <source>
        <dbReference type="ARBA" id="ARBA00022670"/>
    </source>
</evidence>
<dbReference type="EMBL" id="UYJE01005265">
    <property type="protein sequence ID" value="VDI35632.1"/>
    <property type="molecule type" value="Genomic_DNA"/>
</dbReference>
<evidence type="ECO:0000259" key="8">
    <source>
        <dbReference type="PROSITE" id="PS50203"/>
    </source>
</evidence>
<keyword evidence="3 6" id="KW-0378">Hydrolase</keyword>
<dbReference type="InterPro" id="IPR001300">
    <property type="entry name" value="Peptidase_C2_calpain_cat"/>
</dbReference>
<comment type="similarity">
    <text evidence="1">Belongs to the peptidase C2 family.</text>
</comment>
<dbReference type="EC" id="3.4.22.-" evidence="9"/>
<dbReference type="Proteomes" id="UP000596742">
    <property type="component" value="Unassembled WGS sequence"/>
</dbReference>